<dbReference type="PANTHER" id="PTHR12242:SF22">
    <property type="entry name" value="OS02G0130600 PROTEIN"/>
    <property type="match status" value="1"/>
</dbReference>
<dbReference type="AlphaFoldDB" id="A0A485LEB4"/>
<keyword evidence="4" id="KW-1185">Reference proteome</keyword>
<keyword evidence="1" id="KW-0812">Transmembrane</keyword>
<dbReference type="EMBL" id="CAADRA010006765">
    <property type="protein sequence ID" value="VFT96797.1"/>
    <property type="molecule type" value="Genomic_DNA"/>
</dbReference>
<feature type="transmembrane region" description="Helical" evidence="1">
    <location>
        <begin position="185"/>
        <end position="204"/>
    </location>
</feature>
<dbReference type="EMBL" id="VJMH01006742">
    <property type="protein sequence ID" value="KAF0688232.1"/>
    <property type="molecule type" value="Genomic_DNA"/>
</dbReference>
<feature type="transmembrane region" description="Helical" evidence="1">
    <location>
        <begin position="224"/>
        <end position="242"/>
    </location>
</feature>
<proteinExistence type="predicted"/>
<keyword evidence="1" id="KW-0472">Membrane</keyword>
<evidence type="ECO:0000313" key="3">
    <source>
        <dbReference type="EMBL" id="VFT96797.1"/>
    </source>
</evidence>
<name>A0A485LEB4_9STRA</name>
<protein>
    <submittedName>
        <fullName evidence="3">Aste57867_20102 protein</fullName>
    </submittedName>
</protein>
<organism evidence="3 4">
    <name type="scientific">Aphanomyces stellatus</name>
    <dbReference type="NCBI Taxonomy" id="120398"/>
    <lineage>
        <taxon>Eukaryota</taxon>
        <taxon>Sar</taxon>
        <taxon>Stramenopiles</taxon>
        <taxon>Oomycota</taxon>
        <taxon>Saprolegniomycetes</taxon>
        <taxon>Saprolegniales</taxon>
        <taxon>Verrucalvaceae</taxon>
        <taxon>Aphanomyces</taxon>
    </lineage>
</organism>
<feature type="transmembrane region" description="Helical" evidence="1">
    <location>
        <begin position="125"/>
        <end position="145"/>
    </location>
</feature>
<feature type="transmembrane region" description="Helical" evidence="1">
    <location>
        <begin position="157"/>
        <end position="173"/>
    </location>
</feature>
<reference evidence="3 4" key="1">
    <citation type="submission" date="2019-03" db="EMBL/GenBank/DDBJ databases">
        <authorList>
            <person name="Gaulin E."/>
            <person name="Dumas B."/>
        </authorList>
    </citation>
    <scope>NUCLEOTIDE SEQUENCE [LARGE SCALE GENOMIC DNA]</scope>
    <source>
        <strain evidence="3">CBS 568.67</strain>
    </source>
</reference>
<accession>A0A485LEB4</accession>
<evidence type="ECO:0000256" key="1">
    <source>
        <dbReference type="SAM" id="Phobius"/>
    </source>
</evidence>
<feature type="transmembrane region" description="Helical" evidence="1">
    <location>
        <begin position="54"/>
        <end position="74"/>
    </location>
</feature>
<sequence length="295" mass="32695">MSSPTLTTDVFARNSIICAIGLPLVAIMCLVLLSLQRNAPANLSPMRPQSLWLLVFRVAALTLCLAALITQILHSAKSKFVFYTTWNFTAQIAFFALSILHAILVRVCASDAVPSVDTMRRFLNVLFDVTFAAAFAIVVAFWTIVYKPTTQLDWTNSVVHIATIGLYLIDFMCNDYVTQASSLPFAMLWPTLYCAVSWLGYATYLHGWWPYAAVDLANPSAPLVWFGLIFIHAIFSGLTWLLSRAKQRVVGVAVPQFSSFALRPRLSVFEYGGHDVELGGTSKEGSNSNPRRQSK</sequence>
<evidence type="ECO:0000313" key="2">
    <source>
        <dbReference type="EMBL" id="KAF0688232.1"/>
    </source>
</evidence>
<gene>
    <name evidence="3" type="primary">Aste57867_20102</name>
    <name evidence="2" type="ORF">As57867_020036</name>
    <name evidence="3" type="ORF">ASTE57867_20102</name>
</gene>
<evidence type="ECO:0000313" key="4">
    <source>
        <dbReference type="Proteomes" id="UP000332933"/>
    </source>
</evidence>
<feature type="transmembrane region" description="Helical" evidence="1">
    <location>
        <begin position="80"/>
        <end position="104"/>
    </location>
</feature>
<dbReference type="Proteomes" id="UP000332933">
    <property type="component" value="Unassembled WGS sequence"/>
</dbReference>
<keyword evidence="1" id="KW-1133">Transmembrane helix</keyword>
<reference evidence="2" key="2">
    <citation type="submission" date="2019-06" db="EMBL/GenBank/DDBJ databases">
        <title>Genomics analysis of Aphanomyces spp. identifies a new class of oomycete effector associated with host adaptation.</title>
        <authorList>
            <person name="Gaulin E."/>
        </authorList>
    </citation>
    <scope>NUCLEOTIDE SEQUENCE</scope>
    <source>
        <strain evidence="2">CBS 578.67</strain>
    </source>
</reference>
<dbReference type="PANTHER" id="PTHR12242">
    <property type="entry name" value="OS02G0130600 PROTEIN-RELATED"/>
    <property type="match status" value="1"/>
</dbReference>
<feature type="transmembrane region" description="Helical" evidence="1">
    <location>
        <begin position="12"/>
        <end position="33"/>
    </location>
</feature>
<dbReference type="GO" id="GO:0016020">
    <property type="term" value="C:membrane"/>
    <property type="evidence" value="ECO:0007669"/>
    <property type="project" value="TreeGrafter"/>
</dbReference>